<dbReference type="InterPro" id="IPR017451">
    <property type="entry name" value="F-box-assoc_interact_dom"/>
</dbReference>
<feature type="domain" description="F-box associated beta-propeller type 1" evidence="2">
    <location>
        <begin position="82"/>
        <end position="271"/>
    </location>
</feature>
<name>A0A9Q0F1N5_9ROSI</name>
<dbReference type="OrthoDB" id="5314306at2759"/>
<feature type="non-terminal residue" evidence="3">
    <location>
        <position position="1"/>
    </location>
</feature>
<reference evidence="3" key="2">
    <citation type="journal article" date="2023" name="Plants (Basel)">
        <title>Annotation of the Turnera subulata (Passifloraceae) Draft Genome Reveals the S-Locus Evolved after the Divergence of Turneroideae from Passifloroideae in a Stepwise Manner.</title>
        <authorList>
            <person name="Henning P.M."/>
            <person name="Roalson E.H."/>
            <person name="Mir W."/>
            <person name="McCubbin A.G."/>
            <person name="Shore J.S."/>
        </authorList>
    </citation>
    <scope>NUCLEOTIDE SEQUENCE</scope>
    <source>
        <strain evidence="3">F60SS</strain>
    </source>
</reference>
<dbReference type="InterPro" id="IPR050796">
    <property type="entry name" value="SCF_F-box_component"/>
</dbReference>
<dbReference type="PANTHER" id="PTHR31672:SF13">
    <property type="entry name" value="F-BOX PROTEIN CPR30-LIKE"/>
    <property type="match status" value="1"/>
</dbReference>
<evidence type="ECO:0000313" key="3">
    <source>
        <dbReference type="EMBL" id="KAJ4822579.1"/>
    </source>
</evidence>
<feature type="domain" description="F-box" evidence="1">
    <location>
        <begin position="3"/>
        <end position="33"/>
    </location>
</feature>
<gene>
    <name evidence="3" type="ORF">Tsubulata_018838</name>
</gene>
<evidence type="ECO:0000259" key="1">
    <source>
        <dbReference type="Pfam" id="PF00646"/>
    </source>
</evidence>
<comment type="caution">
    <text evidence="3">The sequence shown here is derived from an EMBL/GenBank/DDBJ whole genome shotgun (WGS) entry which is preliminary data.</text>
</comment>
<evidence type="ECO:0008006" key="5">
    <source>
        <dbReference type="Google" id="ProtNLM"/>
    </source>
</evidence>
<dbReference type="SUPFAM" id="SSF81383">
    <property type="entry name" value="F-box domain"/>
    <property type="match status" value="1"/>
</dbReference>
<accession>A0A9Q0F1N5</accession>
<dbReference type="EMBL" id="JAKUCV010007633">
    <property type="protein sequence ID" value="KAJ4822579.1"/>
    <property type="molecule type" value="Genomic_DNA"/>
</dbReference>
<dbReference type="InterPro" id="IPR001810">
    <property type="entry name" value="F-box_dom"/>
</dbReference>
<proteinExistence type="predicted"/>
<keyword evidence="4" id="KW-1185">Reference proteome</keyword>
<organism evidence="3 4">
    <name type="scientific">Turnera subulata</name>
    <dbReference type="NCBI Taxonomy" id="218843"/>
    <lineage>
        <taxon>Eukaryota</taxon>
        <taxon>Viridiplantae</taxon>
        <taxon>Streptophyta</taxon>
        <taxon>Embryophyta</taxon>
        <taxon>Tracheophyta</taxon>
        <taxon>Spermatophyta</taxon>
        <taxon>Magnoliopsida</taxon>
        <taxon>eudicotyledons</taxon>
        <taxon>Gunneridae</taxon>
        <taxon>Pentapetalae</taxon>
        <taxon>rosids</taxon>
        <taxon>fabids</taxon>
        <taxon>Malpighiales</taxon>
        <taxon>Passifloraceae</taxon>
        <taxon>Turnera</taxon>
    </lineage>
</organism>
<dbReference type="SUPFAM" id="SSF50965">
    <property type="entry name" value="Galactose oxidase, central domain"/>
    <property type="match status" value="1"/>
</dbReference>
<dbReference type="InterPro" id="IPR011043">
    <property type="entry name" value="Gal_Oxase/kelch_b-propeller"/>
</dbReference>
<evidence type="ECO:0000313" key="4">
    <source>
        <dbReference type="Proteomes" id="UP001141552"/>
    </source>
</evidence>
<dbReference type="InterPro" id="IPR036047">
    <property type="entry name" value="F-box-like_dom_sf"/>
</dbReference>
<sequence>MYNIFSRLPAKSLARFKCVSKSMCALFSNPMFVKLHRHKAVILRDPNPILKLDSKLFIVDDDDEEWRKARRLQLPFTSSLDKVELSGSCNGLLCISDQQCNEDIILFNHTIGGFKKLPLPDFDVPTIESKCFTTVGFGYHHGEDDYKVIRCVYLYDKPFIDIDSYGCEARIYSLNTNEWKKIGSVPFHLGYRAGIWLGNEFIVWKATCGFGRTVRFQIASFDMDREEFKEIPQPNSSNYSDEKSMEVAMFGGCLSIFYQSRTDGVDIWSMKDNGWVLLYVITRPDHIIDDYYMFLKPLLILKNGEILLEAGDRER</sequence>
<dbReference type="Pfam" id="PF07734">
    <property type="entry name" value="FBA_1"/>
    <property type="match status" value="1"/>
</dbReference>
<dbReference type="Proteomes" id="UP001141552">
    <property type="component" value="Unassembled WGS sequence"/>
</dbReference>
<dbReference type="Pfam" id="PF00646">
    <property type="entry name" value="F-box"/>
    <property type="match status" value="1"/>
</dbReference>
<protein>
    <recommendedName>
        <fullName evidence="5">F-box domain-containing protein</fullName>
    </recommendedName>
</protein>
<evidence type="ECO:0000259" key="2">
    <source>
        <dbReference type="Pfam" id="PF07734"/>
    </source>
</evidence>
<dbReference type="InterPro" id="IPR006527">
    <property type="entry name" value="F-box-assoc_dom_typ1"/>
</dbReference>
<dbReference type="PANTHER" id="PTHR31672">
    <property type="entry name" value="BNACNNG10540D PROTEIN"/>
    <property type="match status" value="1"/>
</dbReference>
<dbReference type="AlphaFoldDB" id="A0A9Q0F1N5"/>
<reference evidence="3" key="1">
    <citation type="submission" date="2022-02" db="EMBL/GenBank/DDBJ databases">
        <authorList>
            <person name="Henning P.M."/>
            <person name="McCubbin A.G."/>
            <person name="Shore J.S."/>
        </authorList>
    </citation>
    <scope>NUCLEOTIDE SEQUENCE</scope>
    <source>
        <strain evidence="3">F60SS</strain>
        <tissue evidence="3">Leaves</tissue>
    </source>
</reference>
<dbReference type="NCBIfam" id="TIGR01640">
    <property type="entry name" value="F_box_assoc_1"/>
    <property type="match status" value="1"/>
</dbReference>